<accession>A0A2L0UG91</accession>
<proteinExistence type="predicted"/>
<dbReference type="RefSeq" id="WP_208739400.1">
    <property type="nucleotide sequence ID" value="NZ_CP024915.1"/>
</dbReference>
<reference evidence="2 3" key="1">
    <citation type="submission" date="2017-11" db="EMBL/GenBank/DDBJ databases">
        <title>Draft genome of Arthrobacter agilis strain UMCV2, a plant growth-promoting rhizobacterium and biocontrol capacity of phytopathogenic fungi.</title>
        <authorList>
            <person name="Martinez-Camara R."/>
            <person name="Santoyo G."/>
            <person name="Moreno-Hagelsieb G."/>
            <person name="Valencia-Cantero E."/>
        </authorList>
    </citation>
    <scope>NUCLEOTIDE SEQUENCE [LARGE SCALE GENOMIC DNA]</scope>
    <source>
        <strain evidence="2 3">UMCV2</strain>
    </source>
</reference>
<feature type="compositionally biased region" description="Polar residues" evidence="1">
    <location>
        <begin position="90"/>
        <end position="104"/>
    </location>
</feature>
<feature type="region of interest" description="Disordered" evidence="1">
    <location>
        <begin position="69"/>
        <end position="104"/>
    </location>
</feature>
<protein>
    <submittedName>
        <fullName evidence="2">Uncharacterized protein</fullName>
    </submittedName>
</protein>
<dbReference type="InterPro" id="IPR023393">
    <property type="entry name" value="START-like_dom_sf"/>
</dbReference>
<organism evidence="2 3">
    <name type="scientific">Arthrobacter agilis</name>
    <dbReference type="NCBI Taxonomy" id="37921"/>
    <lineage>
        <taxon>Bacteria</taxon>
        <taxon>Bacillati</taxon>
        <taxon>Actinomycetota</taxon>
        <taxon>Actinomycetes</taxon>
        <taxon>Micrococcales</taxon>
        <taxon>Micrococcaceae</taxon>
        <taxon>Arthrobacter</taxon>
    </lineage>
</organism>
<evidence type="ECO:0000313" key="3">
    <source>
        <dbReference type="Proteomes" id="UP000239187"/>
    </source>
</evidence>
<gene>
    <name evidence="2" type="ORF">CVO76_11955</name>
</gene>
<dbReference type="AlphaFoldDB" id="A0A2L0UG91"/>
<evidence type="ECO:0000313" key="2">
    <source>
        <dbReference type="EMBL" id="AUZ88271.1"/>
    </source>
</evidence>
<name>A0A2L0UG91_9MICC</name>
<dbReference type="EMBL" id="CP024915">
    <property type="protein sequence ID" value="AUZ88271.1"/>
    <property type="molecule type" value="Genomic_DNA"/>
</dbReference>
<evidence type="ECO:0000256" key="1">
    <source>
        <dbReference type="SAM" id="MobiDB-lite"/>
    </source>
</evidence>
<dbReference type="Proteomes" id="UP000239187">
    <property type="component" value="Chromosome"/>
</dbReference>
<dbReference type="Gene3D" id="3.30.530.20">
    <property type="match status" value="1"/>
</dbReference>
<sequence length="158" mass="17021">MKRVMSMAVLAGAGGIIIRRVIQSSRRTSGEESQDRRWAVTINRPPQEVGPQGQWPEPLARLGDTVEVRTRPAPGGKGTELTARLRHRGPSTSGNATSRAEGETPQQALRSALRQAKQLIEVGEVLQVDPAPHGTRRRTPGGLLLEAATKRAGKEGIL</sequence>